<feature type="signal peptide" evidence="2">
    <location>
        <begin position="1"/>
        <end position="24"/>
    </location>
</feature>
<keyword evidence="2" id="KW-0732">Signal</keyword>
<feature type="chain" id="PRO_5007163672" description="Lipoprotein" evidence="2">
    <location>
        <begin position="25"/>
        <end position="111"/>
    </location>
</feature>
<keyword evidence="4" id="KW-1185">Reference proteome</keyword>
<evidence type="ECO:0000313" key="4">
    <source>
        <dbReference type="Proteomes" id="UP000023435"/>
    </source>
</evidence>
<feature type="region of interest" description="Disordered" evidence="1">
    <location>
        <begin position="88"/>
        <end position="111"/>
    </location>
</feature>
<dbReference type="AlphaFoldDB" id="A0A120AH68"/>
<gene>
    <name evidence="3" type="ORF">AZ78_3244</name>
</gene>
<name>A0A120AH68_9GAMM</name>
<feature type="region of interest" description="Disordered" evidence="1">
    <location>
        <begin position="25"/>
        <end position="56"/>
    </location>
</feature>
<organism evidence="3 4">
    <name type="scientific">Lysobacter capsici AZ78</name>
    <dbReference type="NCBI Taxonomy" id="1444315"/>
    <lineage>
        <taxon>Bacteria</taxon>
        <taxon>Pseudomonadati</taxon>
        <taxon>Pseudomonadota</taxon>
        <taxon>Gammaproteobacteria</taxon>
        <taxon>Lysobacterales</taxon>
        <taxon>Lysobacteraceae</taxon>
        <taxon>Lysobacter</taxon>
    </lineage>
</organism>
<feature type="compositionally biased region" description="Low complexity" evidence="1">
    <location>
        <begin position="25"/>
        <end position="41"/>
    </location>
</feature>
<reference evidence="3 4" key="1">
    <citation type="journal article" date="2014" name="Genome Announc.">
        <title>Draft Genome Sequence of Lysobacter capsici AZ78, a Bacterium Antagonistic to Plant-Pathogenic Oomycetes.</title>
        <authorList>
            <person name="Puopolo G."/>
            <person name="Sonego P."/>
            <person name="Engelen K."/>
            <person name="Pertot I."/>
        </authorList>
    </citation>
    <scope>NUCLEOTIDE SEQUENCE [LARGE SCALE GENOMIC DNA]</scope>
    <source>
        <strain evidence="3 4">AZ78</strain>
    </source>
</reference>
<dbReference type="EMBL" id="JAJA02000001">
    <property type="protein sequence ID" value="KWS05692.1"/>
    <property type="molecule type" value="Genomic_DNA"/>
</dbReference>
<proteinExistence type="predicted"/>
<comment type="caution">
    <text evidence="3">The sequence shown here is derived from an EMBL/GenBank/DDBJ whole genome shotgun (WGS) entry which is preliminary data.</text>
</comment>
<evidence type="ECO:0000313" key="3">
    <source>
        <dbReference type="EMBL" id="KWS05692.1"/>
    </source>
</evidence>
<evidence type="ECO:0000256" key="1">
    <source>
        <dbReference type="SAM" id="MobiDB-lite"/>
    </source>
</evidence>
<dbReference type="RefSeq" id="WP_036105339.1">
    <property type="nucleotide sequence ID" value="NZ_JAJA02000001.1"/>
</dbReference>
<evidence type="ECO:0008006" key="5">
    <source>
        <dbReference type="Google" id="ProtNLM"/>
    </source>
</evidence>
<evidence type="ECO:0000256" key="2">
    <source>
        <dbReference type="SAM" id="SignalP"/>
    </source>
</evidence>
<dbReference type="GeneID" id="97905964"/>
<accession>A0A120AH68</accession>
<dbReference type="Proteomes" id="UP000023435">
    <property type="component" value="Unassembled WGS sequence"/>
</dbReference>
<protein>
    <recommendedName>
        <fullName evidence="5">Lipoprotein</fullName>
    </recommendedName>
</protein>
<sequence length="111" mass="10917">MFFATSVRTSLFVLLTAASACALAADPPKSGSSGPAAASPKTLSAPAPRPTHAEGRLVCDKKSYRLSTGTGSGTCVSGVGNGDCQDGANSSAATCKNGCGKSTGKGSCREE</sequence>